<sequence length="432" mass="48089">MNTATLSVRANPGPDTAIELRDPCPPILDAAFLRNPYPAYHRLRAAGPIHWSEEFFGGAWLLTRHEDVEAVLRDPLYSARRTGGWVMRGSEDERQALCPFQRLFSRAMLFLDAPDHMRLRQALNAGFRPAALRAFAGTIEQMATGLMDRLEGTEQFDFMEGIAKPLPAMVIASLLGADAGDQPDFLAWSEDLAAFIGSPAPDQGLKRRAQASLLKMSAAFEALLARRRAQHATRPQTEQTDLIGHLLHAEAEGRIEAGPELLAQCAMLLFAGHETTRNLLGNGLHALLSHPEQWQRLRQSPELLPNALRELLRYESPVQYTGRRVTTDMVLNGRRMQRGDLVVPLIGAANRDPARYRNPDELDITRREGSHLSFGHGPHVCIGAALTLMEAEIAFRALLTRWPGLELVESEPHWNSNPVYRGLASLQVRHLS</sequence>
<dbReference type="KEGG" id="cnc:CNE_BB1p09050"/>
<evidence type="ECO:0000313" key="9">
    <source>
        <dbReference type="Proteomes" id="UP000006798"/>
    </source>
</evidence>
<evidence type="ECO:0000313" key="8">
    <source>
        <dbReference type="EMBL" id="AEI82317.1"/>
    </source>
</evidence>
<evidence type="ECO:0000256" key="6">
    <source>
        <dbReference type="ARBA" id="ARBA00023033"/>
    </source>
</evidence>
<dbReference type="EMBL" id="CP002879">
    <property type="protein sequence ID" value="AEI82317.1"/>
    <property type="molecule type" value="Genomic_DNA"/>
</dbReference>
<dbReference type="HOGENOM" id="CLU_033716_2_0_4"/>
<evidence type="ECO:0000256" key="1">
    <source>
        <dbReference type="ARBA" id="ARBA00010617"/>
    </source>
</evidence>
<evidence type="ECO:0000256" key="7">
    <source>
        <dbReference type="RuleBase" id="RU000461"/>
    </source>
</evidence>
<dbReference type="Pfam" id="PF00067">
    <property type="entry name" value="p450"/>
    <property type="match status" value="1"/>
</dbReference>
<dbReference type="GO" id="GO:0004497">
    <property type="term" value="F:monooxygenase activity"/>
    <property type="evidence" value="ECO:0007669"/>
    <property type="project" value="UniProtKB-KW"/>
</dbReference>
<geneLocation type="plasmid" evidence="8 9">
    <name>pBB1</name>
</geneLocation>
<keyword evidence="8" id="KW-0614">Plasmid</keyword>
<dbReference type="PANTHER" id="PTHR46696:SF1">
    <property type="entry name" value="CYTOCHROME P450 YJIB-RELATED"/>
    <property type="match status" value="1"/>
</dbReference>
<reference evidence="8 9" key="1">
    <citation type="journal article" date="2011" name="J. Bacteriol.">
        <title>Complete genome sequence of the type strain Cupriavidus necator N-1.</title>
        <authorList>
            <person name="Poehlein A."/>
            <person name="Kusian B."/>
            <person name="Friedrich B."/>
            <person name="Daniel R."/>
            <person name="Bowien B."/>
        </authorList>
    </citation>
    <scope>NUCLEOTIDE SEQUENCE [LARGE SCALE GENOMIC DNA]</scope>
    <source>
        <strain evidence="9">ATCC 43291 / DSM 13513 / CCUG 52238 / LMG 8453 / N-1</strain>
        <plasmid evidence="8 9">pBB1</plasmid>
    </source>
</reference>
<dbReference type="InterPro" id="IPR036396">
    <property type="entry name" value="Cyt_P450_sf"/>
</dbReference>
<keyword evidence="6 7" id="KW-0503">Monooxygenase</keyword>
<protein>
    <submittedName>
        <fullName evidence="8">Biotin biosynthesis cytochrome P450</fullName>
        <ecNumber evidence="8">1.14.-.-</ecNumber>
    </submittedName>
</protein>
<keyword evidence="3 7" id="KW-0479">Metal-binding</keyword>
<evidence type="ECO:0000256" key="2">
    <source>
        <dbReference type="ARBA" id="ARBA00022617"/>
    </source>
</evidence>
<dbReference type="PRINTS" id="PR00359">
    <property type="entry name" value="BP450"/>
</dbReference>
<name>F8GUB3_CUPNN</name>
<keyword evidence="2 7" id="KW-0349">Heme</keyword>
<dbReference type="PANTHER" id="PTHR46696">
    <property type="entry name" value="P450, PUTATIVE (EUROFUNG)-RELATED"/>
    <property type="match status" value="1"/>
</dbReference>
<dbReference type="PROSITE" id="PS00086">
    <property type="entry name" value="CYTOCHROME_P450"/>
    <property type="match status" value="1"/>
</dbReference>
<dbReference type="FunFam" id="1.10.630.10:FF:000018">
    <property type="entry name" value="Cytochrome P450 monooxygenase"/>
    <property type="match status" value="1"/>
</dbReference>
<dbReference type="RefSeq" id="WP_013959349.1">
    <property type="nucleotide sequence ID" value="NC_015727.1"/>
</dbReference>
<evidence type="ECO:0000256" key="5">
    <source>
        <dbReference type="ARBA" id="ARBA00023004"/>
    </source>
</evidence>
<dbReference type="CDD" id="cd20625">
    <property type="entry name" value="CYP164-like"/>
    <property type="match status" value="1"/>
</dbReference>
<dbReference type="InterPro" id="IPR002397">
    <property type="entry name" value="Cyt_P450_B"/>
</dbReference>
<evidence type="ECO:0000256" key="4">
    <source>
        <dbReference type="ARBA" id="ARBA00023002"/>
    </source>
</evidence>
<dbReference type="InterPro" id="IPR001128">
    <property type="entry name" value="Cyt_P450"/>
</dbReference>
<dbReference type="Gene3D" id="1.10.630.10">
    <property type="entry name" value="Cytochrome P450"/>
    <property type="match status" value="1"/>
</dbReference>
<proteinExistence type="inferred from homology"/>
<dbReference type="EC" id="1.14.-.-" evidence="8"/>
<evidence type="ECO:0000256" key="3">
    <source>
        <dbReference type="ARBA" id="ARBA00022723"/>
    </source>
</evidence>
<accession>F8GUB3</accession>
<dbReference type="AlphaFoldDB" id="F8GUB3"/>
<dbReference type="GO" id="GO:0005506">
    <property type="term" value="F:iron ion binding"/>
    <property type="evidence" value="ECO:0007669"/>
    <property type="project" value="InterPro"/>
</dbReference>
<keyword evidence="5 7" id="KW-0408">Iron</keyword>
<dbReference type="GO" id="GO:0020037">
    <property type="term" value="F:heme binding"/>
    <property type="evidence" value="ECO:0007669"/>
    <property type="project" value="InterPro"/>
</dbReference>
<organism evidence="8 9">
    <name type="scientific">Cupriavidus necator (strain ATCC 43291 / DSM 13513 / CCUG 52238 / LMG 8453 / N-1)</name>
    <name type="common">Ralstonia eutropha</name>
    <dbReference type="NCBI Taxonomy" id="1042878"/>
    <lineage>
        <taxon>Bacteria</taxon>
        <taxon>Pseudomonadati</taxon>
        <taxon>Pseudomonadota</taxon>
        <taxon>Betaproteobacteria</taxon>
        <taxon>Burkholderiales</taxon>
        <taxon>Burkholderiaceae</taxon>
        <taxon>Cupriavidus</taxon>
    </lineage>
</organism>
<keyword evidence="4 7" id="KW-0560">Oxidoreductase</keyword>
<dbReference type="InterPro" id="IPR017972">
    <property type="entry name" value="Cyt_P450_CS"/>
</dbReference>
<dbReference type="GO" id="GO:0016705">
    <property type="term" value="F:oxidoreductase activity, acting on paired donors, with incorporation or reduction of molecular oxygen"/>
    <property type="evidence" value="ECO:0007669"/>
    <property type="project" value="InterPro"/>
</dbReference>
<comment type="similarity">
    <text evidence="1 7">Belongs to the cytochrome P450 family.</text>
</comment>
<dbReference type="SUPFAM" id="SSF48264">
    <property type="entry name" value="Cytochrome P450"/>
    <property type="match status" value="1"/>
</dbReference>
<dbReference type="GeneID" id="34312517"/>
<gene>
    <name evidence="8" type="primary">bioI</name>
    <name evidence="8" type="ordered locus">CNE_BB1p09050</name>
</gene>
<dbReference type="Proteomes" id="UP000006798">
    <property type="component" value="Plasmid pBB1"/>
</dbReference>